<dbReference type="Pfam" id="PF00106">
    <property type="entry name" value="adh_short"/>
    <property type="match status" value="1"/>
</dbReference>
<accession>S9W425</accession>
<keyword evidence="2" id="KW-1185">Reference proteome</keyword>
<evidence type="ECO:0008006" key="3">
    <source>
        <dbReference type="Google" id="ProtNLM"/>
    </source>
</evidence>
<dbReference type="Gene3D" id="3.40.50.720">
    <property type="entry name" value="NAD(P)-binding Rossmann-like Domain"/>
    <property type="match status" value="1"/>
</dbReference>
<dbReference type="InterPro" id="IPR002347">
    <property type="entry name" value="SDR_fam"/>
</dbReference>
<organism evidence="1 2">
    <name type="scientific">Schizosaccharomyces cryophilus (strain OY26 / ATCC MYA-4695 / CBS 11777 / NBRC 106824 / NRRL Y48691)</name>
    <name type="common">Fission yeast</name>
    <dbReference type="NCBI Taxonomy" id="653667"/>
    <lineage>
        <taxon>Eukaryota</taxon>
        <taxon>Fungi</taxon>
        <taxon>Dikarya</taxon>
        <taxon>Ascomycota</taxon>
        <taxon>Taphrinomycotina</taxon>
        <taxon>Schizosaccharomycetes</taxon>
        <taxon>Schizosaccharomycetales</taxon>
        <taxon>Schizosaccharomycetaceae</taxon>
        <taxon>Schizosaccharomyces</taxon>
    </lineage>
</organism>
<dbReference type="RefSeq" id="XP_013021542.1">
    <property type="nucleotide sequence ID" value="XM_013166088.1"/>
</dbReference>
<dbReference type="OrthoDB" id="417891at2759"/>
<gene>
    <name evidence="1" type="ORF">SPOG_03824</name>
</gene>
<protein>
    <recommendedName>
        <fullName evidence="3">Short chain dehydrogenase</fullName>
    </recommendedName>
</protein>
<dbReference type="PANTHER" id="PTHR43975:SF2">
    <property type="entry name" value="EG:BACR7A4.14 PROTEIN-RELATED"/>
    <property type="match status" value="1"/>
</dbReference>
<dbReference type="GeneID" id="25038141"/>
<sequence>MDATEQLVKKIKGFGTSADAIKIQANLRDVSSAKHIVDATVQVFVSIVHNLANNAGEGDIGSFTKTFYVNVRAAYIMTEKIAPYFPKIGGRIINVGSIAGREGLPQQSLYNASNLRLKVSQGAGLAS</sequence>
<proteinExistence type="predicted"/>
<dbReference type="AlphaFoldDB" id="S9W425"/>
<dbReference type="HOGENOM" id="CLU_1971784_0_0_1"/>
<reference evidence="1 2" key="1">
    <citation type="journal article" date="2011" name="Science">
        <title>Comparative functional genomics of the fission yeasts.</title>
        <authorList>
            <person name="Rhind N."/>
            <person name="Chen Z."/>
            <person name="Yassour M."/>
            <person name="Thompson D.A."/>
            <person name="Haas B.J."/>
            <person name="Habib N."/>
            <person name="Wapinski I."/>
            <person name="Roy S."/>
            <person name="Lin M.F."/>
            <person name="Heiman D.I."/>
            <person name="Young S.K."/>
            <person name="Furuya K."/>
            <person name="Guo Y."/>
            <person name="Pidoux A."/>
            <person name="Chen H.M."/>
            <person name="Robbertse B."/>
            <person name="Goldberg J.M."/>
            <person name="Aoki K."/>
            <person name="Bayne E.H."/>
            <person name="Berlin A.M."/>
            <person name="Desjardins C.A."/>
            <person name="Dobbs E."/>
            <person name="Dukaj L."/>
            <person name="Fan L."/>
            <person name="FitzGerald M.G."/>
            <person name="French C."/>
            <person name="Gujja S."/>
            <person name="Hansen K."/>
            <person name="Keifenheim D."/>
            <person name="Levin J.Z."/>
            <person name="Mosher R.A."/>
            <person name="Mueller C.A."/>
            <person name="Pfiffner J."/>
            <person name="Priest M."/>
            <person name="Russ C."/>
            <person name="Smialowska A."/>
            <person name="Swoboda P."/>
            <person name="Sykes S.M."/>
            <person name="Vaughn M."/>
            <person name="Vengrova S."/>
            <person name="Yoder R."/>
            <person name="Zeng Q."/>
            <person name="Allshire R."/>
            <person name="Baulcombe D."/>
            <person name="Birren B.W."/>
            <person name="Brown W."/>
            <person name="Ekwall K."/>
            <person name="Kellis M."/>
            <person name="Leatherwood J."/>
            <person name="Levin H."/>
            <person name="Margalit H."/>
            <person name="Martienssen R."/>
            <person name="Nieduszynski C.A."/>
            <person name="Spatafora J.W."/>
            <person name="Friedman N."/>
            <person name="Dalgaard J.Z."/>
            <person name="Baumann P."/>
            <person name="Niki H."/>
            <person name="Regev A."/>
            <person name="Nusbaum C."/>
        </authorList>
    </citation>
    <scope>NUCLEOTIDE SEQUENCE [LARGE SCALE GENOMIC DNA]</scope>
    <source>
        <strain evidence="2">OY26 / ATCC MYA-4695 / CBS 11777 / NBRC 106824 / NRRL Y48691</strain>
    </source>
</reference>
<evidence type="ECO:0000313" key="1">
    <source>
        <dbReference type="EMBL" id="EPY53294.1"/>
    </source>
</evidence>
<dbReference type="PANTHER" id="PTHR43975">
    <property type="entry name" value="ZGC:101858"/>
    <property type="match status" value="1"/>
</dbReference>
<dbReference type="EMBL" id="KE546988">
    <property type="protein sequence ID" value="EPY53294.1"/>
    <property type="molecule type" value="Genomic_DNA"/>
</dbReference>
<dbReference type="InterPro" id="IPR036291">
    <property type="entry name" value="NAD(P)-bd_dom_sf"/>
</dbReference>
<dbReference type="STRING" id="653667.S9W425"/>
<evidence type="ECO:0000313" key="2">
    <source>
        <dbReference type="Proteomes" id="UP000015464"/>
    </source>
</evidence>
<dbReference type="SUPFAM" id="SSF51735">
    <property type="entry name" value="NAD(P)-binding Rossmann-fold domains"/>
    <property type="match status" value="1"/>
</dbReference>
<dbReference type="Proteomes" id="UP000015464">
    <property type="component" value="Unassembled WGS sequence"/>
</dbReference>
<dbReference type="CDD" id="cd05233">
    <property type="entry name" value="SDR_c"/>
    <property type="match status" value="1"/>
</dbReference>
<name>S9W425_SCHCR</name>